<evidence type="ECO:0000313" key="2">
    <source>
        <dbReference type="Proteomes" id="UP001465755"/>
    </source>
</evidence>
<dbReference type="PANTHER" id="PTHR47703">
    <property type="entry name" value="D-AMINOACID AMINOTRANSFERASE-LIKE PLP-DEPENDENT ENZYMES SUPERFAMILY PROTEIN"/>
    <property type="match status" value="1"/>
</dbReference>
<dbReference type="PANTHER" id="PTHR47703:SF2">
    <property type="entry name" value="D-AMINOACID AMINOTRANSFERASE-LIKE PLP-DEPENDENT ENZYMES SUPERFAMILY PROTEIN"/>
    <property type="match status" value="1"/>
</dbReference>
<dbReference type="InterPro" id="IPR001544">
    <property type="entry name" value="Aminotrans_IV"/>
</dbReference>
<dbReference type="InterPro" id="IPR043132">
    <property type="entry name" value="BCAT-like_C"/>
</dbReference>
<dbReference type="Pfam" id="PF01063">
    <property type="entry name" value="Aminotran_4"/>
    <property type="match status" value="1"/>
</dbReference>
<organism evidence="1 2">
    <name type="scientific">Symbiochloris irregularis</name>
    <dbReference type="NCBI Taxonomy" id="706552"/>
    <lineage>
        <taxon>Eukaryota</taxon>
        <taxon>Viridiplantae</taxon>
        <taxon>Chlorophyta</taxon>
        <taxon>core chlorophytes</taxon>
        <taxon>Trebouxiophyceae</taxon>
        <taxon>Trebouxiales</taxon>
        <taxon>Trebouxiaceae</taxon>
        <taxon>Symbiochloris</taxon>
    </lineage>
</organism>
<keyword evidence="2" id="KW-1185">Reference proteome</keyword>
<dbReference type="Gene3D" id="3.20.10.10">
    <property type="entry name" value="D-amino Acid Aminotransferase, subunit A, domain 2"/>
    <property type="match status" value="1"/>
</dbReference>
<dbReference type="AlphaFoldDB" id="A0AAW1Q0D9"/>
<dbReference type="InterPro" id="IPR036038">
    <property type="entry name" value="Aminotransferase-like"/>
</dbReference>
<dbReference type="GO" id="GO:0003824">
    <property type="term" value="F:catalytic activity"/>
    <property type="evidence" value="ECO:0007669"/>
    <property type="project" value="InterPro"/>
</dbReference>
<sequence length="208" mass="23187">MLHLATSSEARIPSPTIPGGWHVTVALKHLPRFPGWNIENCSQAEIVGGPRWLWEAKNSRWVNDRKPLEDHLRESGREGLLADESGCLLEGLTSNLFVIAEIRPGEFEVQTAAVHHRVLEGIMRRHVLQACAHLRLPLQEISPVPRQASTWRAAFLTSSVRLMQPLDAIFAAADRHALSAYVNALGDRPTTYYDVERLLTAAARHASL</sequence>
<protein>
    <submittedName>
        <fullName evidence="1">Uncharacterized protein</fullName>
    </submittedName>
</protein>
<proteinExistence type="predicted"/>
<dbReference type="EMBL" id="JALJOQ010000003">
    <property type="protein sequence ID" value="KAK9813762.1"/>
    <property type="molecule type" value="Genomic_DNA"/>
</dbReference>
<dbReference type="Proteomes" id="UP001465755">
    <property type="component" value="Unassembled WGS sequence"/>
</dbReference>
<gene>
    <name evidence="1" type="ORF">WJX73_007929</name>
</gene>
<comment type="caution">
    <text evidence="1">The sequence shown here is derived from an EMBL/GenBank/DDBJ whole genome shotgun (WGS) entry which is preliminary data.</text>
</comment>
<reference evidence="1 2" key="1">
    <citation type="journal article" date="2024" name="Nat. Commun.">
        <title>Phylogenomics reveals the evolutionary origins of lichenization in chlorophyte algae.</title>
        <authorList>
            <person name="Puginier C."/>
            <person name="Libourel C."/>
            <person name="Otte J."/>
            <person name="Skaloud P."/>
            <person name="Haon M."/>
            <person name="Grisel S."/>
            <person name="Petersen M."/>
            <person name="Berrin J.G."/>
            <person name="Delaux P.M."/>
            <person name="Dal Grande F."/>
            <person name="Keller J."/>
        </authorList>
    </citation>
    <scope>NUCLEOTIDE SEQUENCE [LARGE SCALE GENOMIC DNA]</scope>
    <source>
        <strain evidence="1 2">SAG 2036</strain>
    </source>
</reference>
<accession>A0AAW1Q0D9</accession>
<evidence type="ECO:0000313" key="1">
    <source>
        <dbReference type="EMBL" id="KAK9813762.1"/>
    </source>
</evidence>
<dbReference type="SUPFAM" id="SSF56752">
    <property type="entry name" value="D-aminoacid aminotransferase-like PLP-dependent enzymes"/>
    <property type="match status" value="1"/>
</dbReference>
<name>A0AAW1Q0D9_9CHLO</name>